<proteinExistence type="predicted"/>
<dbReference type="InterPro" id="IPR006860">
    <property type="entry name" value="FecR"/>
</dbReference>
<keyword evidence="2" id="KW-0732">Signal</keyword>
<dbReference type="PANTHER" id="PTHR38731">
    <property type="entry name" value="LIPL45-RELATED LIPOPROTEIN-RELATED"/>
    <property type="match status" value="1"/>
</dbReference>
<dbReference type="Proteomes" id="UP000290218">
    <property type="component" value="Unassembled WGS sequence"/>
</dbReference>
<dbReference type="AlphaFoldDB" id="A0A4V1M6K0"/>
<feature type="region of interest" description="Disordered" evidence="1">
    <location>
        <begin position="235"/>
        <end position="280"/>
    </location>
</feature>
<accession>A0A4V1M6K0</accession>
<name>A0A4V1M6K0_9BACT</name>
<dbReference type="OrthoDB" id="7028389at2"/>
<dbReference type="RefSeq" id="WP_129047034.1">
    <property type="nucleotide sequence ID" value="NZ_SDHX01000001.1"/>
</dbReference>
<keyword evidence="5" id="KW-1185">Reference proteome</keyword>
<evidence type="ECO:0000313" key="5">
    <source>
        <dbReference type="Proteomes" id="UP000290218"/>
    </source>
</evidence>
<dbReference type="PANTHER" id="PTHR38731:SF1">
    <property type="entry name" value="FECR PROTEIN DOMAIN-CONTAINING PROTEIN"/>
    <property type="match status" value="1"/>
</dbReference>
<evidence type="ECO:0000256" key="2">
    <source>
        <dbReference type="SAM" id="SignalP"/>
    </source>
</evidence>
<feature type="chain" id="PRO_5020674095" description="FecR protein domain-containing protein" evidence="2">
    <location>
        <begin position="19"/>
        <end position="280"/>
    </location>
</feature>
<evidence type="ECO:0000313" key="4">
    <source>
        <dbReference type="EMBL" id="RXK55669.1"/>
    </source>
</evidence>
<organism evidence="4 5">
    <name type="scientific">Oleiharenicola lentus</name>
    <dbReference type="NCBI Taxonomy" id="2508720"/>
    <lineage>
        <taxon>Bacteria</taxon>
        <taxon>Pseudomonadati</taxon>
        <taxon>Verrucomicrobiota</taxon>
        <taxon>Opitutia</taxon>
        <taxon>Opitutales</taxon>
        <taxon>Opitutaceae</taxon>
        <taxon>Oleiharenicola</taxon>
    </lineage>
</organism>
<dbReference type="Gene3D" id="2.60.120.1440">
    <property type="match status" value="1"/>
</dbReference>
<feature type="domain" description="FecR protein" evidence="3">
    <location>
        <begin position="62"/>
        <end position="160"/>
    </location>
</feature>
<protein>
    <recommendedName>
        <fullName evidence="3">FecR protein domain-containing protein</fullName>
    </recommendedName>
</protein>
<reference evidence="4 5" key="1">
    <citation type="submission" date="2019-01" db="EMBL/GenBank/DDBJ databases">
        <title>Lacunisphaera sp. strain TWA-58.</title>
        <authorList>
            <person name="Chen W.-M."/>
        </authorList>
    </citation>
    <scope>NUCLEOTIDE SEQUENCE [LARGE SCALE GENOMIC DNA]</scope>
    <source>
        <strain evidence="4 5">TWA-58</strain>
    </source>
</reference>
<evidence type="ECO:0000256" key="1">
    <source>
        <dbReference type="SAM" id="MobiDB-lite"/>
    </source>
</evidence>
<gene>
    <name evidence="4" type="ORF">ESB00_07235</name>
</gene>
<comment type="caution">
    <text evidence="4">The sequence shown here is derived from an EMBL/GenBank/DDBJ whole genome shotgun (WGS) entry which is preliminary data.</text>
</comment>
<dbReference type="EMBL" id="SDHX01000001">
    <property type="protein sequence ID" value="RXK55669.1"/>
    <property type="molecule type" value="Genomic_DNA"/>
</dbReference>
<feature type="compositionally biased region" description="Pro residues" evidence="1">
    <location>
        <begin position="258"/>
        <end position="268"/>
    </location>
</feature>
<feature type="signal peptide" evidence="2">
    <location>
        <begin position="1"/>
        <end position="18"/>
    </location>
</feature>
<sequence>MKISTLLRFLSCAFVATALSVNVFGQTELGRIKAARVQGEVKKLNASAESPLKDGDDVVQTDTIVTGKGASVVLVFANGSSVRLGSESRLSIDQFLMDPLDAPITNPGALKEEPSKSKTTLNLTYGEMVGDVKKLNSSSSYSIKTPVGAAGIRGTIYRIVYRPSSDGKAFFQIQTAEGLVVMEGVTNTEVPVAEGKEVIVEIDTEKPEEAKVQTKDISPADAAVITSASQELVQTLQNATIDPTPPTPPPAENKEETPPPPPPPPPVQDSPDLTPGSGKA</sequence>
<evidence type="ECO:0000259" key="3">
    <source>
        <dbReference type="Pfam" id="PF04773"/>
    </source>
</evidence>
<dbReference type="Pfam" id="PF04773">
    <property type="entry name" value="FecR"/>
    <property type="match status" value="1"/>
</dbReference>